<proteinExistence type="predicted"/>
<feature type="compositionally biased region" description="Low complexity" evidence="1">
    <location>
        <begin position="255"/>
        <end position="273"/>
    </location>
</feature>
<feature type="compositionally biased region" description="Low complexity" evidence="1">
    <location>
        <begin position="179"/>
        <end position="196"/>
    </location>
</feature>
<feature type="region of interest" description="Disordered" evidence="1">
    <location>
        <begin position="230"/>
        <end position="273"/>
    </location>
</feature>
<gene>
    <name evidence="2" type="ORF">FNF28_02829</name>
</gene>
<dbReference type="EMBL" id="VLTL01000034">
    <property type="protein sequence ID" value="KAA0167297.1"/>
    <property type="molecule type" value="Genomic_DNA"/>
</dbReference>
<evidence type="ECO:0000256" key="1">
    <source>
        <dbReference type="SAM" id="MobiDB-lite"/>
    </source>
</evidence>
<organism evidence="2 3">
    <name type="scientific">Cafeteria roenbergensis</name>
    <name type="common">Marine flagellate</name>
    <dbReference type="NCBI Taxonomy" id="33653"/>
    <lineage>
        <taxon>Eukaryota</taxon>
        <taxon>Sar</taxon>
        <taxon>Stramenopiles</taxon>
        <taxon>Bigyra</taxon>
        <taxon>Opalozoa</taxon>
        <taxon>Bicosoecida</taxon>
        <taxon>Cafeteriaceae</taxon>
        <taxon>Cafeteria</taxon>
    </lineage>
</organism>
<protein>
    <submittedName>
        <fullName evidence="2">Uncharacterized protein</fullName>
    </submittedName>
</protein>
<name>A0A5A8DRN6_CAFRO</name>
<evidence type="ECO:0000313" key="2">
    <source>
        <dbReference type="EMBL" id="KAA0167297.1"/>
    </source>
</evidence>
<dbReference type="AlphaFoldDB" id="A0A5A8DRN6"/>
<comment type="caution">
    <text evidence="2">The sequence shown here is derived from an EMBL/GenBank/DDBJ whole genome shotgun (WGS) entry which is preliminary data.</text>
</comment>
<dbReference type="Proteomes" id="UP000324907">
    <property type="component" value="Unassembled WGS sequence"/>
</dbReference>
<sequence>MAAPLGVPEVLDTARRLRAEWETPGSSVGPAIRSSLHFVHSVMRWAAAEMGKLEDFESRKCILAVAAARAQVALCRALALLRVARDKVPAGEVALEKLFAAAMHEEAVERGRAALSDLRGFAHAQAVPDPDLRAVLGRTIGLPAGALPRPRLSQAGALQGTAAEDQSGDDSQAKRARTEAGGVAAADAEAVAAGNASTAADDEPIAPQLREPEGRAFADQSVALLGWFGADAAADPPPPGGASSSADDEGGQGGDADVASGASPAEGASGGAAEATHAPVALGRSLLLRHAIAAATAEGWGPTANLILDSKGALADTGSSPGAWAVTLASGNAATVEPRADGTLLLCRKGLYRVGLMLTSAGPSPRWAATEAMLLPMTSAGSTVDGAPMGWAVQTSGAARRPLVPTPAQGAAVAAAVTRLLVESADAFDAAPGEAAAKLADNGRSKAPGGAVNVGLVVACASFAPDLDNGRPEHPAMATAAASGDVAQLQAAALAAIFGAAEEGHGIVQAKLALGRLEAAQRAKGVAVPDGGVALDVAAGSGGIVAPAHWQLSFEPVAVPGEQDGLRRPVLAAPHWGADCIAASDLAALVPTVAEFVTGNASAAGPDSTARAALVVGSSTSPGTDGAWADIPAASATLAQTLALLALGGFDVSADAASGWPVSASARRGDRSALIQAGPGGECRVTRASDSKVVACRGPWEAAAACLML</sequence>
<accession>A0A5A8DRN6</accession>
<evidence type="ECO:0000313" key="3">
    <source>
        <dbReference type="Proteomes" id="UP000324907"/>
    </source>
</evidence>
<reference evidence="2 3" key="1">
    <citation type="submission" date="2019-07" db="EMBL/GenBank/DDBJ databases">
        <title>Genomes of Cafeteria roenbergensis.</title>
        <authorList>
            <person name="Fischer M.G."/>
            <person name="Hackl T."/>
            <person name="Roman M."/>
        </authorList>
    </citation>
    <scope>NUCLEOTIDE SEQUENCE [LARGE SCALE GENOMIC DNA]</scope>
    <source>
        <strain evidence="2 3">RCC970-E3</strain>
    </source>
</reference>
<feature type="region of interest" description="Disordered" evidence="1">
    <location>
        <begin position="155"/>
        <end position="204"/>
    </location>
</feature>